<reference evidence="1" key="1">
    <citation type="submission" date="2014-09" db="EMBL/GenBank/DDBJ databases">
        <authorList>
            <person name="Magalhaes I.L.F."/>
            <person name="Oliveira U."/>
            <person name="Santos F.R."/>
            <person name="Vidigal T.H.D.A."/>
            <person name="Brescovit A.D."/>
            <person name="Santos A.J."/>
        </authorList>
    </citation>
    <scope>NUCLEOTIDE SEQUENCE</scope>
    <source>
        <tissue evidence="1">Shoot tissue taken approximately 20 cm above the soil surface</tissue>
    </source>
</reference>
<dbReference type="EMBL" id="GBRH01249275">
    <property type="protein sequence ID" value="JAD48620.1"/>
    <property type="molecule type" value="Transcribed_RNA"/>
</dbReference>
<dbReference type="AlphaFoldDB" id="A0A0A9AI84"/>
<evidence type="ECO:0000313" key="1">
    <source>
        <dbReference type="EMBL" id="JAD48620.1"/>
    </source>
</evidence>
<sequence length="41" mass="4803">MNPKFVLCELIDNFVLLDSLRWSSESCCSSLDCLLHQCYYL</sequence>
<accession>A0A0A9AI84</accession>
<proteinExistence type="predicted"/>
<protein>
    <submittedName>
        <fullName evidence="1">Uncharacterized protein</fullName>
    </submittedName>
</protein>
<organism evidence="1">
    <name type="scientific">Arundo donax</name>
    <name type="common">Giant reed</name>
    <name type="synonym">Donax arundinaceus</name>
    <dbReference type="NCBI Taxonomy" id="35708"/>
    <lineage>
        <taxon>Eukaryota</taxon>
        <taxon>Viridiplantae</taxon>
        <taxon>Streptophyta</taxon>
        <taxon>Embryophyta</taxon>
        <taxon>Tracheophyta</taxon>
        <taxon>Spermatophyta</taxon>
        <taxon>Magnoliopsida</taxon>
        <taxon>Liliopsida</taxon>
        <taxon>Poales</taxon>
        <taxon>Poaceae</taxon>
        <taxon>PACMAD clade</taxon>
        <taxon>Arundinoideae</taxon>
        <taxon>Arundineae</taxon>
        <taxon>Arundo</taxon>
    </lineage>
</organism>
<name>A0A0A9AI84_ARUDO</name>
<reference evidence="1" key="2">
    <citation type="journal article" date="2015" name="Data Brief">
        <title>Shoot transcriptome of the giant reed, Arundo donax.</title>
        <authorList>
            <person name="Barrero R.A."/>
            <person name="Guerrero F.D."/>
            <person name="Moolhuijzen P."/>
            <person name="Goolsby J.A."/>
            <person name="Tidwell J."/>
            <person name="Bellgard S.E."/>
            <person name="Bellgard M.I."/>
        </authorList>
    </citation>
    <scope>NUCLEOTIDE SEQUENCE</scope>
    <source>
        <tissue evidence="1">Shoot tissue taken approximately 20 cm above the soil surface</tissue>
    </source>
</reference>